<name>A0A1U9Z543_9HYPH</name>
<dbReference type="Gene3D" id="2.60.200.40">
    <property type="match status" value="1"/>
</dbReference>
<organism evidence="2 3">
    <name type="scientific">Martelella mediterranea DSM 17316</name>
    <dbReference type="NCBI Taxonomy" id="1122214"/>
    <lineage>
        <taxon>Bacteria</taxon>
        <taxon>Pseudomonadati</taxon>
        <taxon>Pseudomonadota</taxon>
        <taxon>Alphaproteobacteria</taxon>
        <taxon>Hyphomicrobiales</taxon>
        <taxon>Aurantimonadaceae</taxon>
        <taxon>Martelella</taxon>
    </lineage>
</organism>
<dbReference type="GO" id="GO:0016301">
    <property type="term" value="F:kinase activity"/>
    <property type="evidence" value="ECO:0007669"/>
    <property type="project" value="UniProtKB-KW"/>
</dbReference>
<gene>
    <name evidence="2" type="primary">bmrU</name>
    <name evidence="2" type="ORF">Mame_03528</name>
</gene>
<dbReference type="RefSeq" id="WP_018066576.1">
    <property type="nucleotide sequence ID" value="NZ_AQWH01000025.1"/>
</dbReference>
<dbReference type="AlphaFoldDB" id="A0A1U9Z543"/>
<keyword evidence="2" id="KW-0418">Kinase</keyword>
<dbReference type="OrthoDB" id="9815110at2"/>
<dbReference type="eggNOG" id="COG1597">
    <property type="taxonomic scope" value="Bacteria"/>
</dbReference>
<dbReference type="EC" id="2.7.1.-" evidence="2"/>
<dbReference type="Proteomes" id="UP000191135">
    <property type="component" value="Chromosome"/>
</dbReference>
<keyword evidence="2" id="KW-0808">Transferase</keyword>
<feature type="domain" description="DAGKc" evidence="1">
    <location>
        <begin position="1"/>
        <end position="131"/>
    </location>
</feature>
<dbReference type="InterPro" id="IPR001206">
    <property type="entry name" value="Diacylglycerol_kinase_cat_dom"/>
</dbReference>
<dbReference type="InterPro" id="IPR050187">
    <property type="entry name" value="Lipid_Phosphate_FormReg"/>
</dbReference>
<reference evidence="2 3" key="1">
    <citation type="submission" date="2017-03" db="EMBL/GenBank/DDBJ databases">
        <title>Foreign affairs: Plasmid Transfer between Roseobacters and Rhizobia.</title>
        <authorList>
            <person name="Bartling P."/>
            <person name="Bunk B."/>
            <person name="Overmann J."/>
            <person name="Brinkmann H."/>
            <person name="Petersen J."/>
        </authorList>
    </citation>
    <scope>NUCLEOTIDE SEQUENCE [LARGE SCALE GENOMIC DNA]</scope>
    <source>
        <strain evidence="2 3">MACL11</strain>
    </source>
</reference>
<dbReference type="EMBL" id="CP020330">
    <property type="protein sequence ID" value="AQZ52833.1"/>
    <property type="molecule type" value="Genomic_DNA"/>
</dbReference>
<accession>A0A1U9Z543</accession>
<proteinExistence type="predicted"/>
<dbReference type="STRING" id="1122214.Mame_03528"/>
<dbReference type="SUPFAM" id="SSF111331">
    <property type="entry name" value="NAD kinase/diacylglycerol kinase-like"/>
    <property type="match status" value="1"/>
</dbReference>
<dbReference type="Pfam" id="PF00781">
    <property type="entry name" value="DAGK_cat"/>
    <property type="match status" value="1"/>
</dbReference>
<dbReference type="KEGG" id="mmed:Mame_03528"/>
<sequence>MRLKGIFNRDGGTFKTTDMDAFHRLATDIFTDAGHEFHCDIVAGKEVKAAIEKTADGSGFDGMIVGGGDGTVSLAAGFLHGKDKLLGVVPAGTMNLFARSLGISLDIEEALQELANGKPARVDMPTINDRPFIHQFSVGMHATMIKNREKLDYDSRLGKISASTRAWFDTLRQVPDIRVKYQTDRGDGEGSFALLGISNNRIHHNAVPFSDRPQGGKLGVYLVKASDFDNVVGFAMDYLTGHLEDSENVTLFEVDRITLDFSATDMDQSLDGDLIEPIIHAVIEQHPRALHVIVPDGSNLV</sequence>
<dbReference type="PANTHER" id="PTHR12358">
    <property type="entry name" value="SPHINGOSINE KINASE"/>
    <property type="match status" value="1"/>
</dbReference>
<evidence type="ECO:0000259" key="1">
    <source>
        <dbReference type="PROSITE" id="PS50146"/>
    </source>
</evidence>
<keyword evidence="3" id="KW-1185">Reference proteome</keyword>
<protein>
    <submittedName>
        <fullName evidence="2">Putative lipid kinase BmrU</fullName>
        <ecNumber evidence="2">2.7.1.-</ecNumber>
    </submittedName>
</protein>
<evidence type="ECO:0000313" key="3">
    <source>
        <dbReference type="Proteomes" id="UP000191135"/>
    </source>
</evidence>
<dbReference type="Gene3D" id="3.40.50.10330">
    <property type="entry name" value="Probable inorganic polyphosphate/atp-NAD kinase, domain 1"/>
    <property type="match status" value="1"/>
</dbReference>
<dbReference type="InterPro" id="IPR016064">
    <property type="entry name" value="NAD/diacylglycerol_kinase_sf"/>
</dbReference>
<dbReference type="PROSITE" id="PS50146">
    <property type="entry name" value="DAGK"/>
    <property type="match status" value="1"/>
</dbReference>
<evidence type="ECO:0000313" key="2">
    <source>
        <dbReference type="EMBL" id="AQZ52833.1"/>
    </source>
</evidence>
<dbReference type="PANTHER" id="PTHR12358:SF54">
    <property type="entry name" value="SPHINGOSINE KINASE RELATED PROTEIN"/>
    <property type="match status" value="1"/>
</dbReference>
<dbReference type="InterPro" id="IPR017438">
    <property type="entry name" value="ATP-NAD_kinase_N"/>
</dbReference>